<dbReference type="FunFam" id="3.30.1370.10:FF:000011">
    <property type="entry name" value="KRR1 small subunit processome component"/>
    <property type="match status" value="1"/>
</dbReference>
<gene>
    <name evidence="8" type="primary">mis3</name>
    <name evidence="8" type="ORF">AWC38_SpisGene3148</name>
</gene>
<keyword evidence="3" id="KW-0863">Zinc-finger</keyword>
<feature type="compositionally biased region" description="Polar residues" evidence="5">
    <location>
        <begin position="295"/>
        <end position="308"/>
    </location>
</feature>
<evidence type="ECO:0000256" key="3">
    <source>
        <dbReference type="PROSITE-ProRule" id="PRU00024"/>
    </source>
</evidence>
<dbReference type="PANTHER" id="PTHR12581">
    <property type="entry name" value="HIV-1 REV BINDING PROTEIN 2, 3"/>
    <property type="match status" value="1"/>
</dbReference>
<dbReference type="SMART" id="SM00297">
    <property type="entry name" value="BROMO"/>
    <property type="match status" value="1"/>
</dbReference>
<feature type="domain" description="Bromo" evidence="6">
    <location>
        <begin position="813"/>
        <end position="883"/>
    </location>
</feature>
<name>A0A2B4SRN3_STYPI</name>
<dbReference type="PRINTS" id="PR00503">
    <property type="entry name" value="BROMODOMAIN"/>
</dbReference>
<dbReference type="InterPro" id="IPR024166">
    <property type="entry name" value="rRNA_assembly_KRR1"/>
</dbReference>
<dbReference type="CDD" id="cd19757">
    <property type="entry name" value="Bbox1"/>
    <property type="match status" value="1"/>
</dbReference>
<proteinExistence type="predicted"/>
<dbReference type="PANTHER" id="PTHR12581:SF0">
    <property type="entry name" value="KRR1 SMALL SUBUNIT PROCESSOME COMPONENT HOMOLOG"/>
    <property type="match status" value="1"/>
</dbReference>
<feature type="region of interest" description="Disordered" evidence="5">
    <location>
        <begin position="1"/>
        <end position="28"/>
    </location>
</feature>
<feature type="domain" description="B box-type" evidence="7">
    <location>
        <begin position="309"/>
        <end position="357"/>
    </location>
</feature>
<keyword evidence="3" id="KW-0479">Metal-binding</keyword>
<dbReference type="Gene3D" id="1.20.920.10">
    <property type="entry name" value="Bromodomain-like"/>
    <property type="match status" value="1"/>
</dbReference>
<comment type="caution">
    <text evidence="8">The sequence shown here is derived from an EMBL/GenBank/DDBJ whole genome shotgun (WGS) entry which is preliminary data.</text>
</comment>
<dbReference type="Gene3D" id="3.30.160.60">
    <property type="entry name" value="Classic Zinc Finger"/>
    <property type="match status" value="1"/>
</dbReference>
<dbReference type="CDD" id="cd04369">
    <property type="entry name" value="Bromodomain"/>
    <property type="match status" value="1"/>
</dbReference>
<feature type="region of interest" description="Disordered" evidence="5">
    <location>
        <begin position="668"/>
        <end position="718"/>
    </location>
</feature>
<dbReference type="SUPFAM" id="SSF54791">
    <property type="entry name" value="Eukaryotic type KH-domain (KH-domain type I)"/>
    <property type="match status" value="1"/>
</dbReference>
<reference evidence="9" key="1">
    <citation type="journal article" date="2017" name="bioRxiv">
        <title>Comparative analysis of the genomes of Stylophora pistillata and Acropora digitifera provides evidence for extensive differences between species of corals.</title>
        <authorList>
            <person name="Voolstra C.R."/>
            <person name="Li Y."/>
            <person name="Liew Y.J."/>
            <person name="Baumgarten S."/>
            <person name="Zoccola D."/>
            <person name="Flot J.-F."/>
            <person name="Tambutte S."/>
            <person name="Allemand D."/>
            <person name="Aranda M."/>
        </authorList>
    </citation>
    <scope>NUCLEOTIDE SEQUENCE [LARGE SCALE GENOMIC DNA]</scope>
</reference>
<dbReference type="SUPFAM" id="SSF47370">
    <property type="entry name" value="Bromodomain"/>
    <property type="match status" value="1"/>
</dbReference>
<dbReference type="InterPro" id="IPR048548">
    <property type="entry name" value="KRR1-like_KH2"/>
</dbReference>
<dbReference type="Proteomes" id="UP000225706">
    <property type="component" value="Unassembled WGS sequence"/>
</dbReference>
<dbReference type="InterPro" id="IPR004087">
    <property type="entry name" value="KH_dom"/>
</dbReference>
<dbReference type="PROSITE" id="PS50014">
    <property type="entry name" value="BROMODOMAIN_2"/>
    <property type="match status" value="1"/>
</dbReference>
<dbReference type="STRING" id="50429.A0A2B4SRN3"/>
<feature type="compositionally biased region" description="Polar residues" evidence="5">
    <location>
        <begin position="755"/>
        <end position="783"/>
    </location>
</feature>
<dbReference type="PROSITE" id="PS50119">
    <property type="entry name" value="ZF_BBOX"/>
    <property type="match status" value="1"/>
</dbReference>
<evidence type="ECO:0000313" key="8">
    <source>
        <dbReference type="EMBL" id="PFX32026.1"/>
    </source>
</evidence>
<keyword evidence="3" id="KW-0862">Zinc</keyword>
<dbReference type="InterPro" id="IPR036427">
    <property type="entry name" value="Bromodomain-like_sf"/>
</dbReference>
<dbReference type="GO" id="GO:0008270">
    <property type="term" value="F:zinc ion binding"/>
    <property type="evidence" value="ECO:0007669"/>
    <property type="project" value="UniProtKB-KW"/>
</dbReference>
<dbReference type="EMBL" id="LSMT01000028">
    <property type="protein sequence ID" value="PFX32026.1"/>
    <property type="molecule type" value="Genomic_DNA"/>
</dbReference>
<evidence type="ECO:0000256" key="2">
    <source>
        <dbReference type="ARBA" id="ARBA00023117"/>
    </source>
</evidence>
<evidence type="ECO:0000313" key="9">
    <source>
        <dbReference type="Proteomes" id="UP000225706"/>
    </source>
</evidence>
<keyword evidence="2 4" id="KW-0103">Bromodomain</keyword>
<dbReference type="SMART" id="SM00322">
    <property type="entry name" value="KH"/>
    <property type="match status" value="1"/>
</dbReference>
<evidence type="ECO:0000256" key="4">
    <source>
        <dbReference type="PROSITE-ProRule" id="PRU00035"/>
    </source>
</evidence>
<organism evidence="8 9">
    <name type="scientific">Stylophora pistillata</name>
    <name type="common">Smooth cauliflower coral</name>
    <dbReference type="NCBI Taxonomy" id="50429"/>
    <lineage>
        <taxon>Eukaryota</taxon>
        <taxon>Metazoa</taxon>
        <taxon>Cnidaria</taxon>
        <taxon>Anthozoa</taxon>
        <taxon>Hexacorallia</taxon>
        <taxon>Scleractinia</taxon>
        <taxon>Astrocoeniina</taxon>
        <taxon>Pocilloporidae</taxon>
        <taxon>Stylophora</taxon>
    </lineage>
</organism>
<feature type="region of interest" description="Disordered" evidence="5">
    <location>
        <begin position="755"/>
        <end position="792"/>
    </location>
</feature>
<sequence>MMADGESAGTEQTGGSKKRNYRKDKPWDHEGIDHWKIEPFSNEDNPHGMIEESSFATLFPKYREKYLREFWPLVEKKLKESAQRVLEDDVACDIIKIGSLVRNRERFVKRRQRLLGPNGATLKALELLTQCYIMVQGNTVASLGPYKGLKQVRKVVEDTMKNIHPIYNIKTLMIKRELAKDPELKNESWDRFLPKFRQTTAKKVKKAKFKKKEYTPFPPPQTESKIDKQLASGEYFLQEKERRLKAQQEKKVIIKSHDSLKWKYMKYCNENNGGCPAYAFYEKAKIPESAKSKTKASGATRMQSSSKATGRPHCLEYCDGNVAEFYCPECGAMFCSSCYDREHCGNERKAQHGKLTELRAICSEHKHTLDYFNLTLLQPMCIICKKESMLLPEHEHHVIEHIETTVSTLRSLMEKKLQDAAESIGRIACQLAKGETSTHSGLNASISHVQCCFAKLRQILDEREAQLVQDTKKYFDEFLESGEGIAQARNMLRNLRSLTEEGKLLLNKDSRSLVVEFPAVFMRLKELCALTANECQMKSLKIAIYFGQDVVKQLRQAGVMSAEYSYLSKANGRQENSNDLDSGCTCSSMQDCHTGIVKSPYHSIELIGNKGIMIFGCKNDKQLITNVGESAKGSGCDDKKKISSNEIANIVVFCDVVDVDTKRCMADSPGGLCKEPTSDQAKKSGAKRHSSDVSGSPLKKARKIDATVDFPEEQEKSLISRTPDKVEAGTPARIMSPSPLKPSKLNKLRVLLKTSPQHSPVASPSRKTCVASPQHSPVASPSRKTCVASPRRKRGGEMSKEFMKCDIILREIWAHDESIPFVRPVDKKQSPDYYKVIKKPMDLTIVREKLHSLQYASVVDFLEDISLMLNNCKTYNKPGTYVYDSGEDLSNIFNRLVQENFPNFEEALLQDSENGTQ</sequence>
<dbReference type="GO" id="GO:0032040">
    <property type="term" value="C:small-subunit processome"/>
    <property type="evidence" value="ECO:0007669"/>
    <property type="project" value="TreeGrafter"/>
</dbReference>
<dbReference type="InterPro" id="IPR000315">
    <property type="entry name" value="Znf_B-box"/>
</dbReference>
<protein>
    <recommendedName>
        <fullName evidence="1">KRR1 small subunit processome component homolog</fullName>
    </recommendedName>
</protein>
<dbReference type="InterPro" id="IPR036612">
    <property type="entry name" value="KH_dom_type_1_sf"/>
</dbReference>
<dbReference type="CDD" id="cd22394">
    <property type="entry name" value="KH-I_KRR1_rpt2"/>
    <property type="match status" value="1"/>
</dbReference>
<dbReference type="PROSITE" id="PS00633">
    <property type="entry name" value="BROMODOMAIN_1"/>
    <property type="match status" value="1"/>
</dbReference>
<dbReference type="InterPro" id="IPR048549">
    <property type="entry name" value="KRR1-like_KH2_euk"/>
</dbReference>
<dbReference type="AlphaFoldDB" id="A0A2B4SRN3"/>
<dbReference type="GO" id="GO:0003723">
    <property type="term" value="F:RNA binding"/>
    <property type="evidence" value="ECO:0007669"/>
    <property type="project" value="UniProtKB-KW"/>
</dbReference>
<dbReference type="InterPro" id="IPR001487">
    <property type="entry name" value="Bromodomain"/>
</dbReference>
<feature type="region of interest" description="Disordered" evidence="5">
    <location>
        <begin position="291"/>
        <end position="310"/>
    </location>
</feature>
<dbReference type="InterPro" id="IPR018359">
    <property type="entry name" value="Bromodomain_CS"/>
</dbReference>
<dbReference type="OrthoDB" id="441223at2759"/>
<evidence type="ECO:0000256" key="5">
    <source>
        <dbReference type="SAM" id="MobiDB-lite"/>
    </source>
</evidence>
<dbReference type="Pfam" id="PF21800">
    <property type="entry name" value="KH_KRR1_2nd"/>
    <property type="match status" value="1"/>
</dbReference>
<dbReference type="Gene3D" id="3.30.1370.10">
    <property type="entry name" value="K Homology domain, type 1"/>
    <property type="match status" value="2"/>
</dbReference>
<dbReference type="Pfam" id="PF00439">
    <property type="entry name" value="Bromodomain"/>
    <property type="match status" value="1"/>
</dbReference>
<evidence type="ECO:0000256" key="1">
    <source>
        <dbReference type="ARBA" id="ARBA00020053"/>
    </source>
</evidence>
<evidence type="ECO:0000259" key="6">
    <source>
        <dbReference type="PROSITE" id="PS50014"/>
    </source>
</evidence>
<evidence type="ECO:0000259" key="7">
    <source>
        <dbReference type="PROSITE" id="PS50119"/>
    </source>
</evidence>
<keyword evidence="9" id="KW-1185">Reference proteome</keyword>
<accession>A0A2B4SRN3</accession>